<feature type="compositionally biased region" description="Polar residues" evidence="1">
    <location>
        <begin position="62"/>
        <end position="82"/>
    </location>
</feature>
<dbReference type="Proteomes" id="UP001163846">
    <property type="component" value="Unassembled WGS sequence"/>
</dbReference>
<organism evidence="2 3">
    <name type="scientific">Lentinula raphanica</name>
    <dbReference type="NCBI Taxonomy" id="153919"/>
    <lineage>
        <taxon>Eukaryota</taxon>
        <taxon>Fungi</taxon>
        <taxon>Dikarya</taxon>
        <taxon>Basidiomycota</taxon>
        <taxon>Agaricomycotina</taxon>
        <taxon>Agaricomycetes</taxon>
        <taxon>Agaricomycetidae</taxon>
        <taxon>Agaricales</taxon>
        <taxon>Marasmiineae</taxon>
        <taxon>Omphalotaceae</taxon>
        <taxon>Lentinula</taxon>
    </lineage>
</organism>
<dbReference type="AlphaFoldDB" id="A0AA38P3U8"/>
<name>A0AA38P3U8_9AGAR</name>
<gene>
    <name evidence="2" type="ORF">F5878DRAFT_663659</name>
</gene>
<evidence type="ECO:0000313" key="2">
    <source>
        <dbReference type="EMBL" id="KAJ3835675.1"/>
    </source>
</evidence>
<comment type="caution">
    <text evidence="2">The sequence shown here is derived from an EMBL/GenBank/DDBJ whole genome shotgun (WGS) entry which is preliminary data.</text>
</comment>
<evidence type="ECO:0000313" key="3">
    <source>
        <dbReference type="Proteomes" id="UP001163846"/>
    </source>
</evidence>
<dbReference type="EMBL" id="MU806389">
    <property type="protein sequence ID" value="KAJ3835675.1"/>
    <property type="molecule type" value="Genomic_DNA"/>
</dbReference>
<evidence type="ECO:0000256" key="1">
    <source>
        <dbReference type="SAM" id="MobiDB-lite"/>
    </source>
</evidence>
<keyword evidence="3" id="KW-1185">Reference proteome</keyword>
<feature type="region of interest" description="Disordered" evidence="1">
    <location>
        <begin position="62"/>
        <end position="97"/>
    </location>
</feature>
<sequence>MTYQPKRSQHSGGRVSEMLHTLRGEHFRHSQNVSRSAASLNTLNAQSSSTARLLNLEYSTSEVSTPTTTLSTQRDPLTNFDSASGPPPPTSWRNLYLSGDQNSRSSATWRAEALSLIFHERPSTQNFLLSGIPSLTQLCFTKLLSECTSPESIQNIATCLPEHLRWEFLRYASIHHPLSKSELLGLLGSDSCLNGELIVCGLSTSLYLGQLLRPTAQIQEREDWDSEDQSTYYPLKSLIVLSTRLSMSTISTLPPTLTHLALINLEYPISLHRLPVLCPSLVVLDLSYNLWLAHMSVDTLKSIRRIEWGRWTQLRTLGWRECFIPDDMLIRVNEGRWDDVEVVLDSYVEYVQSM</sequence>
<reference evidence="2" key="1">
    <citation type="submission" date="2022-08" db="EMBL/GenBank/DDBJ databases">
        <authorList>
            <consortium name="DOE Joint Genome Institute"/>
            <person name="Min B."/>
            <person name="Riley R."/>
            <person name="Sierra-Patev S."/>
            <person name="Naranjo-Ortiz M."/>
            <person name="Looney B."/>
            <person name="Konkel Z."/>
            <person name="Slot J.C."/>
            <person name="Sakamoto Y."/>
            <person name="Steenwyk J.L."/>
            <person name="Rokas A."/>
            <person name="Carro J."/>
            <person name="Camarero S."/>
            <person name="Ferreira P."/>
            <person name="Molpeceres G."/>
            <person name="Ruiz-Duenas F.J."/>
            <person name="Serrano A."/>
            <person name="Henrissat B."/>
            <person name="Drula E."/>
            <person name="Hughes K.W."/>
            <person name="Mata J.L."/>
            <person name="Ishikawa N.K."/>
            <person name="Vargas-Isla R."/>
            <person name="Ushijima S."/>
            <person name="Smith C.A."/>
            <person name="Ahrendt S."/>
            <person name="Andreopoulos W."/>
            <person name="He G."/>
            <person name="Labutti K."/>
            <person name="Lipzen A."/>
            <person name="Ng V."/>
            <person name="Sandor L."/>
            <person name="Barry K."/>
            <person name="Martinez A.T."/>
            <person name="Xiao Y."/>
            <person name="Gibbons J.G."/>
            <person name="Terashima K."/>
            <person name="Hibbett D.S."/>
            <person name="Grigoriev I.V."/>
        </authorList>
    </citation>
    <scope>NUCLEOTIDE SEQUENCE</scope>
    <source>
        <strain evidence="2">TFB9207</strain>
    </source>
</reference>
<protein>
    <submittedName>
        <fullName evidence="2">Uncharacterized protein</fullName>
    </submittedName>
</protein>
<proteinExistence type="predicted"/>
<accession>A0AA38P3U8</accession>